<accession>A0AAV9XFH6</accession>
<proteinExistence type="predicted"/>
<dbReference type="AlphaFoldDB" id="A0AAV9XFH6"/>
<protein>
    <recommendedName>
        <fullName evidence="4">F-box domain-containing protein</fullName>
    </recommendedName>
</protein>
<organism evidence="2 3">
    <name type="scientific">Orbilia ellipsospora</name>
    <dbReference type="NCBI Taxonomy" id="2528407"/>
    <lineage>
        <taxon>Eukaryota</taxon>
        <taxon>Fungi</taxon>
        <taxon>Dikarya</taxon>
        <taxon>Ascomycota</taxon>
        <taxon>Pezizomycotina</taxon>
        <taxon>Orbiliomycetes</taxon>
        <taxon>Orbiliales</taxon>
        <taxon>Orbiliaceae</taxon>
        <taxon>Orbilia</taxon>
    </lineage>
</organism>
<name>A0AAV9XFH6_9PEZI</name>
<evidence type="ECO:0008006" key="4">
    <source>
        <dbReference type="Google" id="ProtNLM"/>
    </source>
</evidence>
<gene>
    <name evidence="2" type="ORF">TWF694_008051</name>
</gene>
<feature type="region of interest" description="Disordered" evidence="1">
    <location>
        <begin position="136"/>
        <end position="159"/>
    </location>
</feature>
<dbReference type="EMBL" id="JAVHJO010000004">
    <property type="protein sequence ID" value="KAK6540658.1"/>
    <property type="molecule type" value="Genomic_DNA"/>
</dbReference>
<evidence type="ECO:0000313" key="2">
    <source>
        <dbReference type="EMBL" id="KAK6540658.1"/>
    </source>
</evidence>
<evidence type="ECO:0000313" key="3">
    <source>
        <dbReference type="Proteomes" id="UP001365542"/>
    </source>
</evidence>
<sequence length="618" mass="71002">MAQIEHLETLFRTLTRPADNAHFPTFPPQPHIHSGSRNLKLSLGEMEKKRKETSRLLSLPIEVQINILQSCDSYTQALSLVGTCRQLYSLWTTYSTSIVSYIGRNSIPAFDDALMTIRATIWASEYYHYMVHKSHSLPTESPPPPSKLSIRDLSSPTSPKATITETKSVLNLKLFVDYSLYLSHTPITATHLACLVQSSTYIPLPFACMYRECKQKERRPNTLDVDIPSEFEAGSAREVERRVYVGMYTLFTISALMTNRYYAPFFEEGEIPRGLREGYSIFWPREVKNDPNVMIEDVNAGGAVPEEYREYFEPIRKLTDEEVEYLAGWDVFNKRRFREGRKGGLMEEFDEIGEWVCTRFNHNRARDIRSDDISDLNGIDVDEDGKRKFNIETAAEIQQLMILNNCYEVWTRMRERMDSLAEPVRLTHEKLLYALYKDKVNLTTIPVVFHPIYGVGDAMMPKTIQEFLEHPYGPVPPNLQGKDNDGKPLKHVEVSDVIYQLVGVLGQELGEGPAGQVPIVEEDGTLSVVGGDAGKAFFEFGWPEYAFWEHVMKKRFGMRVDWKWTYLDNRYDEFVKCGEAFTMGAEGFRGEIPGVLKYYYDETRKKKEDGEDEVEKGV</sequence>
<keyword evidence="3" id="KW-1185">Reference proteome</keyword>
<comment type="caution">
    <text evidence="2">The sequence shown here is derived from an EMBL/GenBank/DDBJ whole genome shotgun (WGS) entry which is preliminary data.</text>
</comment>
<dbReference type="Proteomes" id="UP001365542">
    <property type="component" value="Unassembled WGS sequence"/>
</dbReference>
<reference evidence="2 3" key="1">
    <citation type="submission" date="2019-10" db="EMBL/GenBank/DDBJ databases">
        <authorList>
            <person name="Palmer J.M."/>
        </authorList>
    </citation>
    <scope>NUCLEOTIDE SEQUENCE [LARGE SCALE GENOMIC DNA]</scope>
    <source>
        <strain evidence="2 3">TWF694</strain>
    </source>
</reference>
<evidence type="ECO:0000256" key="1">
    <source>
        <dbReference type="SAM" id="MobiDB-lite"/>
    </source>
</evidence>